<evidence type="ECO:0000313" key="8">
    <source>
        <dbReference type="Proteomes" id="UP000593818"/>
    </source>
</evidence>
<evidence type="ECO:0000256" key="2">
    <source>
        <dbReference type="ARBA" id="ARBA00023125"/>
    </source>
</evidence>
<accession>A0A7M2XXI2</accession>
<dbReference type="SUPFAM" id="SSF46689">
    <property type="entry name" value="Homeodomain-like"/>
    <property type="match status" value="1"/>
</dbReference>
<feature type="domain" description="HTH tetR-type" evidence="6">
    <location>
        <begin position="14"/>
        <end position="74"/>
    </location>
</feature>
<dbReference type="Pfam" id="PF21597">
    <property type="entry name" value="TetR_C_43"/>
    <property type="match status" value="1"/>
</dbReference>
<organism evidence="7 8">
    <name type="scientific">Rhodococcus pyridinivorans</name>
    <dbReference type="NCBI Taxonomy" id="103816"/>
    <lineage>
        <taxon>Bacteria</taxon>
        <taxon>Bacillati</taxon>
        <taxon>Actinomycetota</taxon>
        <taxon>Actinomycetes</taxon>
        <taxon>Mycobacteriales</taxon>
        <taxon>Nocardiaceae</taxon>
        <taxon>Rhodococcus</taxon>
    </lineage>
</organism>
<dbReference type="Pfam" id="PF00440">
    <property type="entry name" value="TetR_N"/>
    <property type="match status" value="1"/>
</dbReference>
<dbReference type="Gene3D" id="1.10.357.10">
    <property type="entry name" value="Tetracycline Repressor, domain 2"/>
    <property type="match status" value="1"/>
</dbReference>
<evidence type="ECO:0000256" key="3">
    <source>
        <dbReference type="ARBA" id="ARBA00023163"/>
    </source>
</evidence>
<dbReference type="InterPro" id="IPR001647">
    <property type="entry name" value="HTH_TetR"/>
</dbReference>
<evidence type="ECO:0000256" key="5">
    <source>
        <dbReference type="SAM" id="MobiDB-lite"/>
    </source>
</evidence>
<feature type="compositionally biased region" description="Polar residues" evidence="5">
    <location>
        <begin position="199"/>
        <end position="210"/>
    </location>
</feature>
<evidence type="ECO:0000259" key="6">
    <source>
        <dbReference type="PROSITE" id="PS50977"/>
    </source>
</evidence>
<evidence type="ECO:0000256" key="4">
    <source>
        <dbReference type="PROSITE-ProRule" id="PRU00335"/>
    </source>
</evidence>
<dbReference type="RefSeq" id="WP_193904112.1">
    <property type="nucleotide sequence ID" value="NZ_CP063452.1"/>
</dbReference>
<reference evidence="7 8" key="1">
    <citation type="submission" date="2020-10" db="EMBL/GenBank/DDBJ databases">
        <title>Whole genome sequence of oil-degrading bacteria Rhodococcus pyridinivorans strain 5Ap.</title>
        <authorList>
            <person name="Akhremchuk A.E."/>
            <person name="Valentovich L.N."/>
            <person name="Charniauskaya M.I."/>
            <person name="Bukliarevich H.A."/>
            <person name="Titok M.A."/>
        </authorList>
    </citation>
    <scope>NUCLEOTIDE SEQUENCE [LARGE SCALE GENOMIC DNA]</scope>
    <source>
        <strain evidence="7 8">5Ap</strain>
        <plasmid evidence="7 8">pRh5Ap-243</plasmid>
    </source>
</reference>
<gene>
    <name evidence="7" type="ORF">INP59_25885</name>
</gene>
<dbReference type="InterPro" id="IPR036271">
    <property type="entry name" value="Tet_transcr_reg_TetR-rel_C_sf"/>
</dbReference>
<keyword evidence="1" id="KW-0805">Transcription regulation</keyword>
<dbReference type="InterPro" id="IPR009057">
    <property type="entry name" value="Homeodomain-like_sf"/>
</dbReference>
<dbReference type="PANTHER" id="PTHR30055:SF234">
    <property type="entry name" value="HTH-TYPE TRANSCRIPTIONAL REGULATOR BETI"/>
    <property type="match status" value="1"/>
</dbReference>
<dbReference type="Proteomes" id="UP000593818">
    <property type="component" value="Plasmid pRh5Ap-243"/>
</dbReference>
<name>A0A7M2XXI2_9NOCA</name>
<dbReference type="SUPFAM" id="SSF48498">
    <property type="entry name" value="Tetracyclin repressor-like, C-terminal domain"/>
    <property type="match status" value="1"/>
</dbReference>
<protein>
    <submittedName>
        <fullName evidence="7">TetR/AcrR family transcriptional regulator</fullName>
    </submittedName>
</protein>
<dbReference type="EMBL" id="CP063452">
    <property type="protein sequence ID" value="QOW01781.1"/>
    <property type="molecule type" value="Genomic_DNA"/>
</dbReference>
<feature type="region of interest" description="Disordered" evidence="5">
    <location>
        <begin position="185"/>
        <end position="210"/>
    </location>
</feature>
<geneLocation type="plasmid" evidence="7 8">
    <name>pRh5Ap-243</name>
</geneLocation>
<sequence>MPKLWNETIASHRHAVREATLDAAATVITESGLAGVSMSKIAERTGIGRATLYKYFPDAEAILAAWHDRQITRHLQHLAQVRDRATGAGSRLEAVLGAYAQILTHHPTGAIVAGLHRGNHVEHAQHRLHEFVRALVTDAAQVGEVRDDVPADELTGYVLHAVTAAEGLDSPAAADRLVALILTGLAPQQGPRSPRPPSTDQTSKSAAAHH</sequence>
<dbReference type="InterPro" id="IPR050109">
    <property type="entry name" value="HTH-type_TetR-like_transc_reg"/>
</dbReference>
<keyword evidence="2 4" id="KW-0238">DNA-binding</keyword>
<dbReference type="AlphaFoldDB" id="A0A7M2XXI2"/>
<dbReference type="PRINTS" id="PR00455">
    <property type="entry name" value="HTHTETR"/>
</dbReference>
<proteinExistence type="predicted"/>
<dbReference type="GO" id="GO:0003700">
    <property type="term" value="F:DNA-binding transcription factor activity"/>
    <property type="evidence" value="ECO:0007669"/>
    <property type="project" value="TreeGrafter"/>
</dbReference>
<dbReference type="GO" id="GO:0000976">
    <property type="term" value="F:transcription cis-regulatory region binding"/>
    <property type="evidence" value="ECO:0007669"/>
    <property type="project" value="TreeGrafter"/>
</dbReference>
<evidence type="ECO:0000256" key="1">
    <source>
        <dbReference type="ARBA" id="ARBA00023015"/>
    </source>
</evidence>
<evidence type="ECO:0000313" key="7">
    <source>
        <dbReference type="EMBL" id="QOW01781.1"/>
    </source>
</evidence>
<keyword evidence="3" id="KW-0804">Transcription</keyword>
<keyword evidence="8" id="KW-1185">Reference proteome</keyword>
<keyword evidence="7" id="KW-0614">Plasmid</keyword>
<dbReference type="InterPro" id="IPR049445">
    <property type="entry name" value="TetR_SbtR-like_C"/>
</dbReference>
<dbReference type="PROSITE" id="PS50977">
    <property type="entry name" value="HTH_TETR_2"/>
    <property type="match status" value="1"/>
</dbReference>
<feature type="DNA-binding region" description="H-T-H motif" evidence="4">
    <location>
        <begin position="37"/>
        <end position="56"/>
    </location>
</feature>
<dbReference type="PANTHER" id="PTHR30055">
    <property type="entry name" value="HTH-TYPE TRANSCRIPTIONAL REGULATOR RUTR"/>
    <property type="match status" value="1"/>
</dbReference>